<dbReference type="InterPro" id="IPR018168">
    <property type="entry name" value="Ubi_Hdrlase_CS"/>
</dbReference>
<evidence type="ECO:0000256" key="3">
    <source>
        <dbReference type="ARBA" id="ARBA00005349"/>
    </source>
</evidence>
<sequence length="405" mass="43596">MKHVDIVIVGGGVVGYSLAAGLLADTALQVMVVDAHDPAAASGGLDNRVIALAKRTVDEFTRIGVNWRNAARYPIRHIQVTDKGAAGLCELTASDYQLDAFGQVVSLAALGEVLQQHCDQPRCQQLTPETVASLTQRADGVTLTLGDGSTLDTSLLVLADGGRSGLAESVGIGREQDDYTQVAITFNVQTSEPHNHRAYERFTEHGPLAFLPYDADFSDKSRQGHGFSVVWTVSQSRAETLLGEGDVRFLAELQKAFGYRQGVISDVSTRLSYPLSLSTADALTAHRVVLLGNSAQTLHPIAGQGFNLGLRDVATLLHVINGAEDPGAHTVLQTYRQSRERDRQATITLTDTLVRTFSNRHFPLLAARNVGLMALNLWPLAQTEFVKLTTGYGTATPPLTNTGNR</sequence>
<name>A0ABT2VUN6_9ALTE</name>
<evidence type="ECO:0000256" key="2">
    <source>
        <dbReference type="ARBA" id="ARBA00004749"/>
    </source>
</evidence>
<dbReference type="SUPFAM" id="SSF51905">
    <property type="entry name" value="FAD/NAD(P)-binding domain"/>
    <property type="match status" value="1"/>
</dbReference>
<dbReference type="InterPro" id="IPR002938">
    <property type="entry name" value="FAD-bd"/>
</dbReference>
<organism evidence="9 10">
    <name type="scientific">Alteromonas salexigens</name>
    <dbReference type="NCBI Taxonomy" id="2982530"/>
    <lineage>
        <taxon>Bacteria</taxon>
        <taxon>Pseudomonadati</taxon>
        <taxon>Pseudomonadota</taxon>
        <taxon>Gammaproteobacteria</taxon>
        <taxon>Alteromonadales</taxon>
        <taxon>Alteromonadaceae</taxon>
        <taxon>Alteromonas/Salinimonas group</taxon>
        <taxon>Alteromonas</taxon>
    </lineage>
</organism>
<dbReference type="EC" id="1.14.13.-" evidence="9"/>
<comment type="cofactor">
    <cofactor evidence="1">
        <name>FAD</name>
        <dbReference type="ChEBI" id="CHEBI:57692"/>
    </cofactor>
</comment>
<dbReference type="Pfam" id="PF01494">
    <property type="entry name" value="FAD_binding_3"/>
    <property type="match status" value="1"/>
</dbReference>
<proteinExistence type="inferred from homology"/>
<accession>A0ABT2VUN6</accession>
<evidence type="ECO:0000256" key="4">
    <source>
        <dbReference type="ARBA" id="ARBA00022630"/>
    </source>
</evidence>
<keyword evidence="6 9" id="KW-0560">Oxidoreductase</keyword>
<gene>
    <name evidence="9" type="primary">ubiH</name>
    <name evidence="9" type="synonym">visB</name>
    <name evidence="9" type="ORF">OCL06_13315</name>
</gene>
<evidence type="ECO:0000256" key="1">
    <source>
        <dbReference type="ARBA" id="ARBA00001974"/>
    </source>
</evidence>
<dbReference type="Gene3D" id="3.50.50.60">
    <property type="entry name" value="FAD/NAD(P)-binding domain"/>
    <property type="match status" value="2"/>
</dbReference>
<dbReference type="Proteomes" id="UP001209257">
    <property type="component" value="Unassembled WGS sequence"/>
</dbReference>
<dbReference type="PANTHER" id="PTHR43876:SF8">
    <property type="entry name" value="2-OCTAPRENYL-6-METHOXYPHENOL HYDROXYLASE"/>
    <property type="match status" value="1"/>
</dbReference>
<dbReference type="InterPro" id="IPR010971">
    <property type="entry name" value="UbiH/COQ6"/>
</dbReference>
<dbReference type="NCBIfam" id="NF004356">
    <property type="entry name" value="PRK05732.1"/>
    <property type="match status" value="1"/>
</dbReference>
<comment type="pathway">
    <text evidence="2">Cofactor biosynthesis; ubiquinone biosynthesis.</text>
</comment>
<evidence type="ECO:0000313" key="9">
    <source>
        <dbReference type="EMBL" id="MCU7555569.1"/>
    </source>
</evidence>
<evidence type="ECO:0000256" key="7">
    <source>
        <dbReference type="ARBA" id="ARBA00023033"/>
    </source>
</evidence>
<dbReference type="PRINTS" id="PR00420">
    <property type="entry name" value="RNGMNOXGNASE"/>
</dbReference>
<keyword evidence="10" id="KW-1185">Reference proteome</keyword>
<dbReference type="InterPro" id="IPR051205">
    <property type="entry name" value="UbiH/COQ6_monooxygenase"/>
</dbReference>
<keyword evidence="4" id="KW-0285">Flavoprotein</keyword>
<reference evidence="10" key="1">
    <citation type="submission" date="2023-07" db="EMBL/GenBank/DDBJ databases">
        <title>Study on multiphase classification of strain Alteromonas salexigens isolated from the Yellow Sea.</title>
        <authorList>
            <person name="Sun L."/>
        </authorList>
    </citation>
    <scope>NUCLEOTIDE SEQUENCE [LARGE SCALE GENOMIC DNA]</scope>
    <source>
        <strain evidence="10">ASW11-19</strain>
    </source>
</reference>
<dbReference type="PANTHER" id="PTHR43876">
    <property type="entry name" value="UBIQUINONE BIOSYNTHESIS MONOOXYGENASE COQ6, MITOCHONDRIAL"/>
    <property type="match status" value="1"/>
</dbReference>
<dbReference type="RefSeq" id="WP_262995358.1">
    <property type="nucleotide sequence ID" value="NZ_JAOTJC010000012.1"/>
</dbReference>
<dbReference type="PROSITE" id="PS01304">
    <property type="entry name" value="UBIH"/>
    <property type="match status" value="1"/>
</dbReference>
<protein>
    <submittedName>
        <fullName evidence="9">2-octaprenyl-6-methoxyphenyl hydroxylase</fullName>
        <ecNumber evidence="9">1.14.13.-</ecNumber>
    </submittedName>
</protein>
<keyword evidence="5" id="KW-0274">FAD</keyword>
<evidence type="ECO:0000259" key="8">
    <source>
        <dbReference type="Pfam" id="PF01494"/>
    </source>
</evidence>
<keyword evidence="7" id="KW-0503">Monooxygenase</keyword>
<evidence type="ECO:0000313" key="10">
    <source>
        <dbReference type="Proteomes" id="UP001209257"/>
    </source>
</evidence>
<comment type="similarity">
    <text evidence="3">Belongs to the UbiH/COQ6 family.</text>
</comment>
<dbReference type="NCBIfam" id="TIGR01988">
    <property type="entry name" value="Ubi-OHases"/>
    <property type="match status" value="1"/>
</dbReference>
<dbReference type="EMBL" id="JAOTJC010000012">
    <property type="protein sequence ID" value="MCU7555569.1"/>
    <property type="molecule type" value="Genomic_DNA"/>
</dbReference>
<evidence type="ECO:0000256" key="5">
    <source>
        <dbReference type="ARBA" id="ARBA00022827"/>
    </source>
</evidence>
<evidence type="ECO:0000256" key="6">
    <source>
        <dbReference type="ARBA" id="ARBA00023002"/>
    </source>
</evidence>
<dbReference type="GO" id="GO:0016491">
    <property type="term" value="F:oxidoreductase activity"/>
    <property type="evidence" value="ECO:0007669"/>
    <property type="project" value="UniProtKB-KW"/>
</dbReference>
<comment type="caution">
    <text evidence="9">The sequence shown here is derived from an EMBL/GenBank/DDBJ whole genome shotgun (WGS) entry which is preliminary data.</text>
</comment>
<feature type="domain" description="FAD-binding" evidence="8">
    <location>
        <begin position="4"/>
        <end position="346"/>
    </location>
</feature>
<dbReference type="InterPro" id="IPR036188">
    <property type="entry name" value="FAD/NAD-bd_sf"/>
</dbReference>